<organism evidence="3 4">
    <name type="scientific">Pandoraea morbifera</name>
    <dbReference type="NCBI Taxonomy" id="2508300"/>
    <lineage>
        <taxon>Bacteria</taxon>
        <taxon>Pseudomonadati</taxon>
        <taxon>Pseudomonadota</taxon>
        <taxon>Betaproteobacteria</taxon>
        <taxon>Burkholderiales</taxon>
        <taxon>Burkholderiaceae</taxon>
        <taxon>Pandoraea</taxon>
    </lineage>
</organism>
<feature type="domain" description="TniQ" evidence="1">
    <location>
        <begin position="13"/>
        <end position="163"/>
    </location>
</feature>
<protein>
    <submittedName>
        <fullName evidence="3">Uncharacterized protein</fullName>
    </submittedName>
</protein>
<sequence length="492" mass="55665">MEEALFQCGPCVPAYADETVYSWCARLYRLHGGLSARGFSRLLSGHPTACLRHDFPSRLGRFYQHIQDGRAASELLVERTIYGIHAPFLSQRADLAVRERLLGSQGSRAMRTLGIPRAGILALNALKFCPYCAEAQREGRGTACWLTSQQLPSTFVCSVHRVWLMLQDTIQSRGVTDDFYLPDPHLARPYMLAPQHSPAFRALEKLGVWGLHFRAQREFRYTDAHLRVVYLLGAKARGLVALDGSLRMRRLRETFVNHFGEALGLVGTEFTGDISGTSEGFLPLLVRRFAGHRHPVKHLMLMSCLFDSFDEFAEAHASASSLLADGGEAAVLAKLRDGQDVLRRMVDDGQSASVVAQSMGIPVTQATRTLDKLGADGRLRRPRIVGTERERELCKLLSDGQSRAHISSALCVRPAFIKDYLSTRQALKRQWADAYARRQREHYRRRLTEVLRTHPDLPIKAIRRLPGNGFQWLYNHDRDWLREVLPAIWKRE</sequence>
<name>A0A5E4XJB2_9BURK</name>
<evidence type="ECO:0000259" key="2">
    <source>
        <dbReference type="Pfam" id="PF15978"/>
    </source>
</evidence>
<dbReference type="Pfam" id="PF15978">
    <property type="entry name" value="TnsD"/>
    <property type="match status" value="1"/>
</dbReference>
<evidence type="ECO:0000259" key="1">
    <source>
        <dbReference type="Pfam" id="PF06527"/>
    </source>
</evidence>
<proteinExistence type="predicted"/>
<dbReference type="InterPro" id="IPR009492">
    <property type="entry name" value="TniQ"/>
</dbReference>
<keyword evidence="4" id="KW-1185">Reference proteome</keyword>
<dbReference type="AlphaFoldDB" id="A0A5E4XJB2"/>
<gene>
    <name evidence="3" type="ORF">PMO31116_03891</name>
</gene>
<dbReference type="Proteomes" id="UP000368474">
    <property type="component" value="Unassembled WGS sequence"/>
</dbReference>
<dbReference type="EMBL" id="CABPSD010000013">
    <property type="protein sequence ID" value="VVE36384.1"/>
    <property type="molecule type" value="Genomic_DNA"/>
</dbReference>
<accession>A0A5E4XJB2</accession>
<evidence type="ECO:0000313" key="3">
    <source>
        <dbReference type="EMBL" id="VVE36384.1"/>
    </source>
</evidence>
<dbReference type="Pfam" id="PF06527">
    <property type="entry name" value="TniQ"/>
    <property type="match status" value="1"/>
</dbReference>
<dbReference type="InterPro" id="IPR032750">
    <property type="entry name" value="TnsD_C"/>
</dbReference>
<dbReference type="RefSeq" id="WP_150568091.1">
    <property type="nucleotide sequence ID" value="NZ_CABPSD010000013.1"/>
</dbReference>
<evidence type="ECO:0000313" key="4">
    <source>
        <dbReference type="Proteomes" id="UP000368474"/>
    </source>
</evidence>
<reference evidence="3 4" key="1">
    <citation type="submission" date="2019-08" db="EMBL/GenBank/DDBJ databases">
        <authorList>
            <person name="Peeters C."/>
        </authorList>
    </citation>
    <scope>NUCLEOTIDE SEQUENCE [LARGE SCALE GENOMIC DNA]</scope>
    <source>
        <strain evidence="3 4">LMG 31116</strain>
    </source>
</reference>
<feature type="domain" description="Transposon Tn7 transposition protein TnsD C-terminal" evidence="2">
    <location>
        <begin position="224"/>
        <end position="487"/>
    </location>
</feature>